<dbReference type="Gene3D" id="1.10.1610.10">
    <property type="match status" value="1"/>
</dbReference>
<dbReference type="NCBIfam" id="TIGR03160">
    <property type="entry name" value="cobT_DBIPRT"/>
    <property type="match status" value="1"/>
</dbReference>
<dbReference type="SUPFAM" id="SSF52733">
    <property type="entry name" value="Nicotinate mononucleotide:5,6-dimethylbenzimidazole phosphoribosyltransferase (CobT)"/>
    <property type="match status" value="1"/>
</dbReference>
<evidence type="ECO:0000256" key="2">
    <source>
        <dbReference type="ARBA" id="ARBA00005049"/>
    </source>
</evidence>
<dbReference type="InterPro" id="IPR036087">
    <property type="entry name" value="Nict_dMeBzImd_PRibTrfase_sf"/>
</dbReference>
<protein>
    <recommendedName>
        <fullName evidence="5 11">Nicotinate-nucleotide--dimethylbenzimidazole phosphoribosyltransferase</fullName>
        <shortName evidence="11">NN:DBI PRT</shortName>
        <ecNumber evidence="4 11">2.4.2.21</ecNumber>
    </recommendedName>
    <alternativeName>
        <fullName evidence="9 11">N(1)-alpha-phosphoribosyltransferase</fullName>
    </alternativeName>
</protein>
<organism evidence="12 13">
    <name type="scientific">Candidatus Clostridium eludens</name>
    <dbReference type="NCBI Taxonomy" id="3381663"/>
    <lineage>
        <taxon>Bacteria</taxon>
        <taxon>Bacillati</taxon>
        <taxon>Bacillota</taxon>
        <taxon>Clostridia</taxon>
        <taxon>Eubacteriales</taxon>
        <taxon>Clostridiaceae</taxon>
        <taxon>Clostridium</taxon>
    </lineage>
</organism>
<keyword evidence="13" id="KW-1185">Reference proteome</keyword>
<evidence type="ECO:0000256" key="7">
    <source>
        <dbReference type="ARBA" id="ARBA00022676"/>
    </source>
</evidence>
<evidence type="ECO:0000256" key="6">
    <source>
        <dbReference type="ARBA" id="ARBA00022573"/>
    </source>
</evidence>
<dbReference type="InterPro" id="IPR003200">
    <property type="entry name" value="Nict_dMeBzImd_PRibTrfase"/>
</dbReference>
<evidence type="ECO:0000256" key="10">
    <source>
        <dbReference type="ARBA" id="ARBA00047340"/>
    </source>
</evidence>
<evidence type="ECO:0000256" key="3">
    <source>
        <dbReference type="ARBA" id="ARBA00007110"/>
    </source>
</evidence>
<comment type="pathway">
    <text evidence="2 11">Nucleoside biosynthesis; alpha-ribazole biosynthesis; alpha-ribazole from 5,6-dimethylbenzimidazole: step 1/2.</text>
</comment>
<comment type="catalytic activity">
    <reaction evidence="10 11">
        <text>5,6-dimethylbenzimidazole + nicotinate beta-D-ribonucleotide = alpha-ribazole 5'-phosphate + nicotinate + H(+)</text>
        <dbReference type="Rhea" id="RHEA:11196"/>
        <dbReference type="ChEBI" id="CHEBI:15378"/>
        <dbReference type="ChEBI" id="CHEBI:15890"/>
        <dbReference type="ChEBI" id="CHEBI:32544"/>
        <dbReference type="ChEBI" id="CHEBI:57502"/>
        <dbReference type="ChEBI" id="CHEBI:57918"/>
        <dbReference type="EC" id="2.4.2.21"/>
    </reaction>
</comment>
<evidence type="ECO:0000256" key="11">
    <source>
        <dbReference type="HAMAP-Rule" id="MF_00230"/>
    </source>
</evidence>
<evidence type="ECO:0000256" key="1">
    <source>
        <dbReference type="ARBA" id="ARBA00002197"/>
    </source>
</evidence>
<sequence>MNLENAVKGIRGIDKEVTEKIQKRLDNLTKPLGSLGRLEEIVKQIGGITGEVFPSVKNKTVVIMCADNGVVDEGVSSCPKSVTSTVTKNFMKGFTGVNVFSRHAGANIKVIDIGVDDDIFEKGIINKKIRKSTWNMAKGPAMSREEAIKAIEVGIETIEDLKEEKVNLIGTGEMGIGNTTTSSAVAAVLTGCNIKGVVGVGSGLTKEAFKNKIRIIEHCIDINKPKHWDPVDVIAKVGGFDIAGLVGCFLGAALYRMPIVIDGFISAAAALAAVKIKPEVKEFIFPSHGSAEPGSEEIMKELGLEPMLKLGMRLGEGTGAVLGFQLIDMAVAAYTEMGTFQAANIEPYKPLD</sequence>
<dbReference type="InterPro" id="IPR023195">
    <property type="entry name" value="Nict_dMeBzImd_PRibTrfase_N"/>
</dbReference>
<comment type="caution">
    <text evidence="12">The sequence shown here is derived from an EMBL/GenBank/DDBJ whole genome shotgun (WGS) entry which is preliminary data.</text>
</comment>
<evidence type="ECO:0000256" key="8">
    <source>
        <dbReference type="ARBA" id="ARBA00022679"/>
    </source>
</evidence>
<proteinExistence type="inferred from homology"/>
<dbReference type="InterPro" id="IPR017846">
    <property type="entry name" value="Nict_dMeBzImd_PRibTrfase_bact"/>
</dbReference>
<dbReference type="Proteomes" id="UP001623660">
    <property type="component" value="Unassembled WGS sequence"/>
</dbReference>
<name>A0ABW8SIJ7_9CLOT</name>
<dbReference type="EC" id="2.4.2.21" evidence="4 11"/>
<keyword evidence="6 11" id="KW-0169">Cobalamin biosynthesis</keyword>
<keyword evidence="8 11" id="KW-0808">Transferase</keyword>
<dbReference type="RefSeq" id="WP_406790809.1">
    <property type="nucleotide sequence ID" value="NZ_JBJHZX010000004.1"/>
</dbReference>
<evidence type="ECO:0000313" key="12">
    <source>
        <dbReference type="EMBL" id="MFL0194685.1"/>
    </source>
</evidence>
<keyword evidence="7 11" id="KW-0328">Glycosyltransferase</keyword>
<dbReference type="PANTHER" id="PTHR43463">
    <property type="entry name" value="NICOTINATE-NUCLEOTIDE--DIMETHYLBENZIMIDAZOLE PHOSPHORIBOSYLTRANSFERASE"/>
    <property type="match status" value="1"/>
</dbReference>
<evidence type="ECO:0000256" key="5">
    <source>
        <dbReference type="ARBA" id="ARBA00015486"/>
    </source>
</evidence>
<evidence type="ECO:0000313" key="13">
    <source>
        <dbReference type="Proteomes" id="UP001623660"/>
    </source>
</evidence>
<comment type="function">
    <text evidence="1 11">Catalyzes the synthesis of alpha-ribazole-5'-phosphate from nicotinate mononucleotide (NAMN) and 5,6-dimethylbenzimidazole (DMB).</text>
</comment>
<dbReference type="HAMAP" id="MF_00230">
    <property type="entry name" value="CobT"/>
    <property type="match status" value="1"/>
</dbReference>
<evidence type="ECO:0000256" key="4">
    <source>
        <dbReference type="ARBA" id="ARBA00011991"/>
    </source>
</evidence>
<dbReference type="PANTHER" id="PTHR43463:SF1">
    <property type="entry name" value="NICOTINATE-NUCLEOTIDE--DIMETHYLBENZIMIDAZOLE PHOSPHORIBOSYLTRANSFERASE"/>
    <property type="match status" value="1"/>
</dbReference>
<reference evidence="12 13" key="1">
    <citation type="submission" date="2024-11" db="EMBL/GenBank/DDBJ databases">
        <authorList>
            <person name="Heng Y.C."/>
            <person name="Lim A.C.H."/>
            <person name="Lee J.K.Y."/>
            <person name="Kittelmann S."/>
        </authorList>
    </citation>
    <scope>NUCLEOTIDE SEQUENCE [LARGE SCALE GENOMIC DNA]</scope>
    <source>
        <strain evidence="12 13">WILCCON 0269</strain>
    </source>
</reference>
<dbReference type="NCBIfam" id="NF000996">
    <property type="entry name" value="PRK00105.1"/>
    <property type="match status" value="1"/>
</dbReference>
<dbReference type="Pfam" id="PF02277">
    <property type="entry name" value="DBI_PRT"/>
    <property type="match status" value="1"/>
</dbReference>
<gene>
    <name evidence="11 12" type="primary">cobT</name>
    <name evidence="12" type="ORF">ACJDU8_03725</name>
</gene>
<comment type="similarity">
    <text evidence="3 11">Belongs to the CobT family.</text>
</comment>
<dbReference type="Gene3D" id="3.40.50.10210">
    <property type="match status" value="1"/>
</dbReference>
<dbReference type="EMBL" id="JBJHZX010000004">
    <property type="protein sequence ID" value="MFL0194685.1"/>
    <property type="molecule type" value="Genomic_DNA"/>
</dbReference>
<evidence type="ECO:0000256" key="9">
    <source>
        <dbReference type="ARBA" id="ARBA00030686"/>
    </source>
</evidence>
<feature type="active site" description="Proton acceptor" evidence="11">
    <location>
        <position position="316"/>
    </location>
</feature>
<accession>A0ABW8SIJ7</accession>
<dbReference type="GO" id="GO:0008939">
    <property type="term" value="F:nicotinate-nucleotide-dimethylbenzimidazole phosphoribosyltransferase activity"/>
    <property type="evidence" value="ECO:0007669"/>
    <property type="project" value="UniProtKB-EC"/>
</dbReference>
<dbReference type="CDD" id="cd02439">
    <property type="entry name" value="DMB-PRT_CobT"/>
    <property type="match status" value="1"/>
</dbReference>